<evidence type="ECO:0000313" key="1">
    <source>
        <dbReference type="EMBL" id="GCB88230.1"/>
    </source>
</evidence>
<protein>
    <submittedName>
        <fullName evidence="1">Uncharacterized protein</fullName>
    </submittedName>
</protein>
<evidence type="ECO:0000313" key="2">
    <source>
        <dbReference type="Proteomes" id="UP000288351"/>
    </source>
</evidence>
<accession>A0A401QS70</accession>
<dbReference type="AlphaFoldDB" id="A0A401QS70"/>
<sequence length="33" mass="3599">MHHGSENQRVLHGANLGIDVECVEGNPQDKGEQ</sequence>
<reference evidence="1 2" key="1">
    <citation type="journal article" date="2019" name="Microbiol. Resour. Announc.">
        <title>Draft Genome Sequence of the Most Traditional epsilon-Poly-l-Lysine Producer, Streptomyces albulus NBRC14147.</title>
        <authorList>
            <person name="Yamanaka K."/>
            <person name="Hamano Y."/>
        </authorList>
    </citation>
    <scope>NUCLEOTIDE SEQUENCE [LARGE SCALE GENOMIC DNA]</scope>
    <source>
        <strain evidence="1 2">NBRC 14147</strain>
    </source>
</reference>
<dbReference type="EMBL" id="BHXC01000006">
    <property type="protein sequence ID" value="GCB88230.1"/>
    <property type="molecule type" value="Genomic_DNA"/>
</dbReference>
<name>A0A401QS70_STRNR</name>
<organism evidence="1 2">
    <name type="scientific">Streptomyces noursei</name>
    <name type="common">Streptomyces albulus</name>
    <dbReference type="NCBI Taxonomy" id="1971"/>
    <lineage>
        <taxon>Bacteria</taxon>
        <taxon>Bacillati</taxon>
        <taxon>Actinomycetota</taxon>
        <taxon>Actinomycetes</taxon>
        <taxon>Kitasatosporales</taxon>
        <taxon>Streptomycetaceae</taxon>
        <taxon>Streptomyces</taxon>
    </lineage>
</organism>
<dbReference type="Proteomes" id="UP000288351">
    <property type="component" value="Unassembled WGS sequence"/>
</dbReference>
<gene>
    <name evidence="1" type="ORF">SALB_00900</name>
</gene>
<proteinExistence type="predicted"/>
<comment type="caution">
    <text evidence="1">The sequence shown here is derived from an EMBL/GenBank/DDBJ whole genome shotgun (WGS) entry which is preliminary data.</text>
</comment>